<protein>
    <recommendedName>
        <fullName evidence="3 9">DNA repair protein RecN</fullName>
    </recommendedName>
    <alternativeName>
        <fullName evidence="8 9">Recombination protein N</fullName>
    </alternativeName>
</protein>
<dbReference type="GO" id="GO:0009432">
    <property type="term" value="P:SOS response"/>
    <property type="evidence" value="ECO:0007669"/>
    <property type="project" value="TreeGrafter"/>
</dbReference>
<reference evidence="11 12" key="1">
    <citation type="journal article" date="2012" name="J. Bacteriol.">
        <title>Genome sequence of an alkane-degrading bacterium, Alcanivorax pacificus type strain W11-5, isolated from deep sea sediment.</title>
        <authorList>
            <person name="Lai Q."/>
            <person name="Shao Z."/>
        </authorList>
    </citation>
    <scope>NUCLEOTIDE SEQUENCE [LARGE SCALE GENOMIC DNA]</scope>
    <source>
        <strain evidence="11 12">W11-5</strain>
    </source>
</reference>
<evidence type="ECO:0000256" key="2">
    <source>
        <dbReference type="ARBA" id="ARBA00009441"/>
    </source>
</evidence>
<evidence type="ECO:0000313" key="12">
    <source>
        <dbReference type="Proteomes" id="UP000006764"/>
    </source>
</evidence>
<dbReference type="InterPro" id="IPR003395">
    <property type="entry name" value="RecF/RecN/SMC_N"/>
</dbReference>
<dbReference type="AlphaFoldDB" id="A0A0B4XMW4"/>
<sequence length="554" mass="61544">MLTHLSVLNFATVDSLELEPARGLTVITGETGAGKSVIIDALGLALGERADSAVVRPDCERAEVQATFDLRGHPAARTWLAERELDNGEECMLRRTVRPDGRSRAWINGSPMPLQEVRELGDMLISVHSQHEHQALLRREVHRSLLDSFAGAGDLAETLREHWRAWHKARRALDEAMAASREQHEREELLRFQLEELDALALGENELDELEGDQKRLGHAEELIRLCQQSLALLFEHEEGTVNDQLGQALNWLGDASSEDPALGNIFSTVESARLQVEAAADDLRHYLDRLDVDPERLAQVDERLSQVYTLARKHRVRPEELYQRHQQLREEAHTLAHYDEHLAGLEAAEKQARDTYDHSARALSERRRSKAGELASGVISHLKALGMRGARLDVSLTATEPGPDGLEIVEFLFTANPGQPLRPLAKVASGGELSRVSLAIQVICAKVLTVPSLVFDEVDVGVGGGVAEIVGRLLRELGEHAQVLCITHQPQVAAQGHQHWHVHKKQSKTSTHTRIQSLTMEHRTSELARMLGGLEMTDSTLAHAREMLEKAQA</sequence>
<dbReference type="EMBL" id="CP004387">
    <property type="protein sequence ID" value="AJD49734.1"/>
    <property type="molecule type" value="Genomic_DNA"/>
</dbReference>
<keyword evidence="5 9" id="KW-0227">DNA damage</keyword>
<dbReference type="GO" id="GO:0005524">
    <property type="term" value="F:ATP binding"/>
    <property type="evidence" value="ECO:0007669"/>
    <property type="project" value="UniProtKB-KW"/>
</dbReference>
<evidence type="ECO:0000313" key="11">
    <source>
        <dbReference type="EMBL" id="AJD49734.1"/>
    </source>
</evidence>
<evidence type="ECO:0000256" key="5">
    <source>
        <dbReference type="ARBA" id="ARBA00022763"/>
    </source>
</evidence>
<dbReference type="HOGENOM" id="CLU_018297_3_1_6"/>
<dbReference type="NCBIfam" id="NF008121">
    <property type="entry name" value="PRK10869.1"/>
    <property type="match status" value="1"/>
</dbReference>
<accession>A0A0B4XMW4</accession>
<evidence type="ECO:0000256" key="9">
    <source>
        <dbReference type="PIRNR" id="PIRNR003128"/>
    </source>
</evidence>
<dbReference type="SUPFAM" id="SSF52540">
    <property type="entry name" value="P-loop containing nucleoside triphosphate hydrolases"/>
    <property type="match status" value="1"/>
</dbReference>
<feature type="domain" description="RecF/RecN/SMC N-terminal" evidence="10">
    <location>
        <begin position="2"/>
        <end position="511"/>
    </location>
</feature>
<dbReference type="NCBIfam" id="TIGR00634">
    <property type="entry name" value="recN"/>
    <property type="match status" value="1"/>
</dbReference>
<keyword evidence="4" id="KW-0547">Nucleotide-binding</keyword>
<proteinExistence type="inferred from homology"/>
<evidence type="ECO:0000256" key="3">
    <source>
        <dbReference type="ARBA" id="ARBA00021315"/>
    </source>
</evidence>
<dbReference type="RefSeq" id="WP_008733113.1">
    <property type="nucleotide sequence ID" value="NZ_CP004387.1"/>
</dbReference>
<dbReference type="Pfam" id="PF02463">
    <property type="entry name" value="SMC_N"/>
    <property type="match status" value="1"/>
</dbReference>
<dbReference type="FunFam" id="3.40.50.300:FF:000319">
    <property type="entry name" value="DNA repair protein RecN"/>
    <property type="match status" value="1"/>
</dbReference>
<dbReference type="InterPro" id="IPR004604">
    <property type="entry name" value="DNA_recomb/repair_RecN"/>
</dbReference>
<dbReference type="InterPro" id="IPR027417">
    <property type="entry name" value="P-loop_NTPase"/>
</dbReference>
<dbReference type="GO" id="GO:0006310">
    <property type="term" value="P:DNA recombination"/>
    <property type="evidence" value="ECO:0007669"/>
    <property type="project" value="InterPro"/>
</dbReference>
<organism evidence="11 12">
    <name type="scientific">Isoalcanivorax pacificus W11-5</name>
    <dbReference type="NCBI Taxonomy" id="391936"/>
    <lineage>
        <taxon>Bacteria</taxon>
        <taxon>Pseudomonadati</taxon>
        <taxon>Pseudomonadota</taxon>
        <taxon>Gammaproteobacteria</taxon>
        <taxon>Oceanospirillales</taxon>
        <taxon>Alcanivoracaceae</taxon>
        <taxon>Isoalcanivorax</taxon>
    </lineage>
</organism>
<dbReference type="STRING" id="391936.S7S_16610"/>
<dbReference type="GO" id="GO:0006281">
    <property type="term" value="P:DNA repair"/>
    <property type="evidence" value="ECO:0007669"/>
    <property type="project" value="UniProtKB-KW"/>
</dbReference>
<keyword evidence="6" id="KW-0067">ATP-binding</keyword>
<evidence type="ECO:0000256" key="1">
    <source>
        <dbReference type="ARBA" id="ARBA00003618"/>
    </source>
</evidence>
<name>A0A0B4XMW4_9GAMM</name>
<comment type="similarity">
    <text evidence="2 9">Belongs to the RecN family.</text>
</comment>
<dbReference type="PANTHER" id="PTHR11059">
    <property type="entry name" value="DNA REPAIR PROTEIN RECN"/>
    <property type="match status" value="1"/>
</dbReference>
<keyword evidence="12" id="KW-1185">Reference proteome</keyword>
<comment type="function">
    <text evidence="1 9">May be involved in recombinational repair of damaged DNA.</text>
</comment>
<dbReference type="CDD" id="cd03241">
    <property type="entry name" value="ABC_RecN"/>
    <property type="match status" value="1"/>
</dbReference>
<gene>
    <name evidence="11" type="ORF">S7S_16610</name>
</gene>
<evidence type="ECO:0000256" key="7">
    <source>
        <dbReference type="ARBA" id="ARBA00023204"/>
    </source>
</evidence>
<evidence type="ECO:0000256" key="4">
    <source>
        <dbReference type="ARBA" id="ARBA00022741"/>
    </source>
</evidence>
<dbReference type="Gene3D" id="3.40.50.300">
    <property type="entry name" value="P-loop containing nucleotide triphosphate hydrolases"/>
    <property type="match status" value="2"/>
</dbReference>
<dbReference type="GO" id="GO:0043590">
    <property type="term" value="C:bacterial nucleoid"/>
    <property type="evidence" value="ECO:0007669"/>
    <property type="project" value="TreeGrafter"/>
</dbReference>
<dbReference type="KEGG" id="apac:S7S_16610"/>
<dbReference type="PANTHER" id="PTHR11059:SF0">
    <property type="entry name" value="DNA REPAIR PROTEIN RECN"/>
    <property type="match status" value="1"/>
</dbReference>
<evidence type="ECO:0000256" key="8">
    <source>
        <dbReference type="ARBA" id="ARBA00033408"/>
    </source>
</evidence>
<evidence type="ECO:0000259" key="10">
    <source>
        <dbReference type="Pfam" id="PF02463"/>
    </source>
</evidence>
<dbReference type="PIRSF" id="PIRSF003128">
    <property type="entry name" value="RecN"/>
    <property type="match status" value="1"/>
</dbReference>
<dbReference type="FunFam" id="3.40.50.300:FF:000356">
    <property type="entry name" value="DNA repair protein RecN"/>
    <property type="match status" value="1"/>
</dbReference>
<dbReference type="Proteomes" id="UP000006764">
    <property type="component" value="Chromosome"/>
</dbReference>
<keyword evidence="7 9" id="KW-0234">DNA repair</keyword>
<dbReference type="OrthoDB" id="9806954at2"/>
<evidence type="ECO:0000256" key="6">
    <source>
        <dbReference type="ARBA" id="ARBA00022840"/>
    </source>
</evidence>